<reference evidence="8 9" key="1">
    <citation type="journal article" date="2010" name="Nature">
        <title>Metabolic streamlining in an open-ocean nitrogen-fixing cyanobacterium.</title>
        <authorList>
            <person name="Tripp H.J."/>
            <person name="Bench S.R."/>
            <person name="Turk K.A."/>
            <person name="Foster R.A."/>
            <person name="Desany B.A."/>
            <person name="Niazi F."/>
            <person name="Affourtit J.P."/>
            <person name="Zehr J.P."/>
        </authorList>
    </citation>
    <scope>NUCLEOTIDE SEQUENCE [LARGE SCALE GENOMIC DNA]</scope>
    <source>
        <strain evidence="9">ALOHA</strain>
    </source>
</reference>
<keyword evidence="9" id="KW-1185">Reference proteome</keyword>
<dbReference type="SUPFAM" id="SSF51306">
    <property type="entry name" value="LexA/Signal peptidase"/>
    <property type="match status" value="1"/>
</dbReference>
<dbReference type="InterPro" id="IPR036286">
    <property type="entry name" value="LexA/Signal_pep-like_sf"/>
</dbReference>
<dbReference type="InterPro" id="IPR006199">
    <property type="entry name" value="LexA_DNA-bd_dom"/>
</dbReference>
<dbReference type="Proteomes" id="UP000001405">
    <property type="component" value="Chromosome"/>
</dbReference>
<dbReference type="InterPro" id="IPR036388">
    <property type="entry name" value="WH-like_DNA-bd_sf"/>
</dbReference>
<evidence type="ECO:0000259" key="7">
    <source>
        <dbReference type="Pfam" id="PF01726"/>
    </source>
</evidence>
<dbReference type="Pfam" id="PF01726">
    <property type="entry name" value="LexA_DNA_bind"/>
    <property type="match status" value="1"/>
</dbReference>
<dbReference type="AlphaFoldDB" id="D3EP86"/>
<dbReference type="GO" id="GO:0006508">
    <property type="term" value="P:proteolysis"/>
    <property type="evidence" value="ECO:0007669"/>
    <property type="project" value="InterPro"/>
</dbReference>
<dbReference type="Gene3D" id="2.10.109.10">
    <property type="entry name" value="Umud Fragment, subunit A"/>
    <property type="match status" value="1"/>
</dbReference>
<dbReference type="PANTHER" id="PTHR33516:SF2">
    <property type="entry name" value="LEXA REPRESSOR-RELATED"/>
    <property type="match status" value="1"/>
</dbReference>
<keyword evidence="1" id="KW-0678">Repressor</keyword>
<evidence type="ECO:0000313" key="9">
    <source>
        <dbReference type="Proteomes" id="UP000001405"/>
    </source>
</evidence>
<organism evidence="9">
    <name type="scientific">Atelocyanobacterium thalassa (isolate ALOHA)</name>
    <dbReference type="NCBI Taxonomy" id="1453429"/>
    <lineage>
        <taxon>Bacteria</taxon>
        <taxon>Bacillati</taxon>
        <taxon>Cyanobacteriota</taxon>
        <taxon>Cyanophyceae</taxon>
        <taxon>Oscillatoriophycideae</taxon>
        <taxon>Chroococcales</taxon>
        <taxon>Aphanothecaceae</taxon>
        <taxon>Candidatus Atelocyanobacterium</taxon>
        <taxon>Candidatus Atelocyanobacterium thalassae</taxon>
    </lineage>
</organism>
<dbReference type="Pfam" id="PF00717">
    <property type="entry name" value="Peptidase_S24"/>
    <property type="match status" value="1"/>
</dbReference>
<keyword evidence="3" id="KW-0805">Transcription regulation</keyword>
<dbReference type="GO" id="GO:0045892">
    <property type="term" value="P:negative regulation of DNA-templated transcription"/>
    <property type="evidence" value="ECO:0007669"/>
    <property type="project" value="InterPro"/>
</dbReference>
<dbReference type="GO" id="GO:0009432">
    <property type="term" value="P:SOS response"/>
    <property type="evidence" value="ECO:0007669"/>
    <property type="project" value="InterPro"/>
</dbReference>
<dbReference type="InterPro" id="IPR015927">
    <property type="entry name" value="Peptidase_S24_S26A/B/C"/>
</dbReference>
<dbReference type="GO" id="GO:0006260">
    <property type="term" value="P:DNA replication"/>
    <property type="evidence" value="ECO:0007669"/>
    <property type="project" value="UniProtKB-KW"/>
</dbReference>
<evidence type="ECO:0000313" key="8">
    <source>
        <dbReference type="EMBL" id="ADB95286.1"/>
    </source>
</evidence>
<dbReference type="GO" id="GO:0004252">
    <property type="term" value="F:serine-type endopeptidase activity"/>
    <property type="evidence" value="ECO:0007669"/>
    <property type="project" value="InterPro"/>
</dbReference>
<feature type="domain" description="LexA repressor DNA-binding" evidence="7">
    <location>
        <begin position="1"/>
        <end position="65"/>
    </location>
</feature>
<evidence type="ECO:0000256" key="4">
    <source>
        <dbReference type="ARBA" id="ARBA00023125"/>
    </source>
</evidence>
<protein>
    <submittedName>
        <fullName evidence="8">SOS-response transcriptional repressor, LexA</fullName>
    </submittedName>
</protein>
<dbReference type="RefSeq" id="WP_012953951.1">
    <property type="nucleotide sequence ID" value="NC_013771.1"/>
</dbReference>
<dbReference type="Gene3D" id="1.10.10.10">
    <property type="entry name" value="Winged helix-like DNA-binding domain superfamily/Winged helix DNA-binding domain"/>
    <property type="match status" value="1"/>
</dbReference>
<evidence type="ECO:0000256" key="2">
    <source>
        <dbReference type="ARBA" id="ARBA00022705"/>
    </source>
</evidence>
<keyword evidence="5" id="KW-0804">Transcription</keyword>
<evidence type="ECO:0000256" key="1">
    <source>
        <dbReference type="ARBA" id="ARBA00022491"/>
    </source>
</evidence>
<gene>
    <name evidence="8" type="ordered locus">UCYN_05590</name>
</gene>
<dbReference type="InterPro" id="IPR050077">
    <property type="entry name" value="LexA_repressor"/>
</dbReference>
<evidence type="ECO:0000259" key="6">
    <source>
        <dbReference type="Pfam" id="PF00717"/>
    </source>
</evidence>
<keyword evidence="4" id="KW-0238">DNA-binding</keyword>
<keyword evidence="2" id="KW-0235">DNA replication</keyword>
<proteinExistence type="predicted"/>
<dbReference type="STRING" id="1453429.UCYN_05590"/>
<name>D3EP86_ATETH</name>
<dbReference type="OrthoDB" id="9802364at2"/>
<evidence type="ECO:0000256" key="3">
    <source>
        <dbReference type="ARBA" id="ARBA00023015"/>
    </source>
</evidence>
<sequence length="200" mass="23150">MELLTSAQQELYDWLVQYINENQHAPSIRQMMIAMNLRSPAPVQSRLEHLRNKGYIAWTEGKARTIRILNSEPKGIPIIGTIEIGGVIKFFDSVKYRVDFCYLSYVENAWGLVVSDKITSNDSIKANDIAVMRPFKENEILKKEQIIVARIEKHKIILKRYSKWGDMAMLKSIDSDYQLLKIEPNQLQIEGVLIGIWKKL</sequence>
<dbReference type="GO" id="GO:0003677">
    <property type="term" value="F:DNA binding"/>
    <property type="evidence" value="ECO:0007669"/>
    <property type="project" value="UniProtKB-KW"/>
</dbReference>
<dbReference type="NCBIfam" id="TIGR00498">
    <property type="entry name" value="lexA"/>
    <property type="match status" value="1"/>
</dbReference>
<dbReference type="PANTHER" id="PTHR33516">
    <property type="entry name" value="LEXA REPRESSOR"/>
    <property type="match status" value="1"/>
</dbReference>
<dbReference type="HOGENOM" id="CLU_066192_45_2_3"/>
<dbReference type="EMBL" id="CP001842">
    <property type="protein sequence ID" value="ADB95286.1"/>
    <property type="molecule type" value="Genomic_DNA"/>
</dbReference>
<dbReference type="InterPro" id="IPR036390">
    <property type="entry name" value="WH_DNA-bd_sf"/>
</dbReference>
<dbReference type="SUPFAM" id="SSF46785">
    <property type="entry name" value="Winged helix' DNA-binding domain"/>
    <property type="match status" value="1"/>
</dbReference>
<dbReference type="KEGG" id="cyu:UCYN_05590"/>
<evidence type="ECO:0000256" key="5">
    <source>
        <dbReference type="ARBA" id="ARBA00023163"/>
    </source>
</evidence>
<dbReference type="PATRIC" id="fig|713887.8.peg.519"/>
<accession>D3EP86</accession>
<feature type="domain" description="Peptidase S24/S26A/S26B/S26C" evidence="6">
    <location>
        <begin position="108"/>
        <end position="194"/>
    </location>
</feature>
<dbReference type="InterPro" id="IPR006200">
    <property type="entry name" value="LexA"/>
</dbReference>